<organism evidence="2 3">
    <name type="scientific">Portunus trituberculatus</name>
    <name type="common">Swimming crab</name>
    <name type="synonym">Neptunus trituberculatus</name>
    <dbReference type="NCBI Taxonomy" id="210409"/>
    <lineage>
        <taxon>Eukaryota</taxon>
        <taxon>Metazoa</taxon>
        <taxon>Ecdysozoa</taxon>
        <taxon>Arthropoda</taxon>
        <taxon>Crustacea</taxon>
        <taxon>Multicrustacea</taxon>
        <taxon>Malacostraca</taxon>
        <taxon>Eumalacostraca</taxon>
        <taxon>Eucarida</taxon>
        <taxon>Decapoda</taxon>
        <taxon>Pleocyemata</taxon>
        <taxon>Brachyura</taxon>
        <taxon>Eubrachyura</taxon>
        <taxon>Portunoidea</taxon>
        <taxon>Portunidae</taxon>
        <taxon>Portuninae</taxon>
        <taxon>Portunus</taxon>
    </lineage>
</organism>
<evidence type="ECO:0000256" key="1">
    <source>
        <dbReference type="SAM" id="MobiDB-lite"/>
    </source>
</evidence>
<dbReference type="AlphaFoldDB" id="A0A5B7DYT4"/>
<gene>
    <name evidence="2" type="ORF">E2C01_020032</name>
</gene>
<name>A0A5B7DYT4_PORTR</name>
<evidence type="ECO:0000313" key="2">
    <source>
        <dbReference type="EMBL" id="MPC26882.1"/>
    </source>
</evidence>
<dbReference type="EMBL" id="VSRR010001665">
    <property type="protein sequence ID" value="MPC26882.1"/>
    <property type="molecule type" value="Genomic_DNA"/>
</dbReference>
<accession>A0A5B7DYT4</accession>
<dbReference type="Proteomes" id="UP000324222">
    <property type="component" value="Unassembled WGS sequence"/>
</dbReference>
<protein>
    <submittedName>
        <fullName evidence="2">Uncharacterized protein</fullName>
    </submittedName>
</protein>
<keyword evidence="3" id="KW-1185">Reference proteome</keyword>
<reference evidence="2 3" key="1">
    <citation type="submission" date="2019-05" db="EMBL/GenBank/DDBJ databases">
        <title>Another draft genome of Portunus trituberculatus and its Hox gene families provides insights of decapod evolution.</title>
        <authorList>
            <person name="Jeong J.-H."/>
            <person name="Song I."/>
            <person name="Kim S."/>
            <person name="Choi T."/>
            <person name="Kim D."/>
            <person name="Ryu S."/>
            <person name="Kim W."/>
        </authorList>
    </citation>
    <scope>NUCLEOTIDE SEQUENCE [LARGE SCALE GENOMIC DNA]</scope>
    <source>
        <tissue evidence="2">Muscle</tissue>
    </source>
</reference>
<sequence>MKGCVRYTADRCEEISGRWVGGCGIQALTLLPHPPARPPPPLSPPPVPPPTVLPGDLFPQILTLIVVGGNPRHCSSHLQRVESSGAQVSFLSLNDARGNECSAVLCGCSQQTNRQNN</sequence>
<comment type="caution">
    <text evidence="2">The sequence shown here is derived from an EMBL/GenBank/DDBJ whole genome shotgun (WGS) entry which is preliminary data.</text>
</comment>
<evidence type="ECO:0000313" key="3">
    <source>
        <dbReference type="Proteomes" id="UP000324222"/>
    </source>
</evidence>
<proteinExistence type="predicted"/>
<feature type="region of interest" description="Disordered" evidence="1">
    <location>
        <begin position="32"/>
        <end position="51"/>
    </location>
</feature>